<sequence length="95" mass="10868">MLISNLTSSPDGLSLNLKTILKQIHGLRTYVCFSPQRSEQFKAVVDFAQPNLHEISYNFTFLNIDQAIDLHQSCDHFCNENAEVFKFKLTDSKAM</sequence>
<gene>
    <name evidence="1" type="ORF">VP01_13551g1</name>
</gene>
<keyword evidence="2" id="KW-1185">Reference proteome</keyword>
<dbReference type="Proteomes" id="UP000037035">
    <property type="component" value="Unassembled WGS sequence"/>
</dbReference>
<reference evidence="1 2" key="1">
    <citation type="submission" date="2015-08" db="EMBL/GenBank/DDBJ databases">
        <title>Next Generation Sequencing and Analysis of the Genome of Puccinia sorghi L Schw, the Causal Agent of Maize Common Rust.</title>
        <authorList>
            <person name="Rochi L."/>
            <person name="Burguener G."/>
            <person name="Darino M."/>
            <person name="Turjanski A."/>
            <person name="Kreff E."/>
            <person name="Dieguez M.J."/>
            <person name="Sacco F."/>
        </authorList>
    </citation>
    <scope>NUCLEOTIDE SEQUENCE [LARGE SCALE GENOMIC DNA]</scope>
    <source>
        <strain evidence="1 2">RO10H11247</strain>
    </source>
</reference>
<dbReference type="EMBL" id="LAVV01003945">
    <property type="protein sequence ID" value="KNZ61808.1"/>
    <property type="molecule type" value="Genomic_DNA"/>
</dbReference>
<accession>A0A0L6VM23</accession>
<evidence type="ECO:0000313" key="2">
    <source>
        <dbReference type="Proteomes" id="UP000037035"/>
    </source>
</evidence>
<dbReference type="OrthoDB" id="2506934at2759"/>
<proteinExistence type="predicted"/>
<evidence type="ECO:0000313" key="1">
    <source>
        <dbReference type="EMBL" id="KNZ61808.1"/>
    </source>
</evidence>
<name>A0A0L6VM23_9BASI</name>
<dbReference type="VEuPathDB" id="FungiDB:VP01_13551g1"/>
<protein>
    <submittedName>
        <fullName evidence="1">Uncharacterized protein</fullName>
    </submittedName>
</protein>
<organism evidence="1 2">
    <name type="scientific">Puccinia sorghi</name>
    <dbReference type="NCBI Taxonomy" id="27349"/>
    <lineage>
        <taxon>Eukaryota</taxon>
        <taxon>Fungi</taxon>
        <taxon>Dikarya</taxon>
        <taxon>Basidiomycota</taxon>
        <taxon>Pucciniomycotina</taxon>
        <taxon>Pucciniomycetes</taxon>
        <taxon>Pucciniales</taxon>
        <taxon>Pucciniaceae</taxon>
        <taxon>Puccinia</taxon>
    </lineage>
</organism>
<comment type="caution">
    <text evidence="1">The sequence shown here is derived from an EMBL/GenBank/DDBJ whole genome shotgun (WGS) entry which is preliminary data.</text>
</comment>
<dbReference type="AlphaFoldDB" id="A0A0L6VM23"/>